<dbReference type="Gene3D" id="1.10.600.10">
    <property type="entry name" value="Farnesyl Diphosphate Synthase"/>
    <property type="match status" value="1"/>
</dbReference>
<dbReference type="PROSITE" id="PS00723">
    <property type="entry name" value="POLYPRENYL_SYNTHASE_1"/>
    <property type="match status" value="1"/>
</dbReference>
<dbReference type="EMBL" id="WWEQ01000098">
    <property type="protein sequence ID" value="MYM20923.1"/>
    <property type="molecule type" value="Genomic_DNA"/>
</dbReference>
<gene>
    <name evidence="7" type="ORF">GSY69_13370</name>
</gene>
<evidence type="ECO:0000313" key="7">
    <source>
        <dbReference type="EMBL" id="MYM20923.1"/>
    </source>
</evidence>
<reference evidence="7 8" key="1">
    <citation type="submission" date="2020-01" db="EMBL/GenBank/DDBJ databases">
        <authorList>
            <person name="Deng T."/>
        </authorList>
    </citation>
    <scope>NUCLEOTIDE SEQUENCE [LARGE SCALE GENOMIC DNA]</scope>
    <source>
        <strain evidence="7 8">5221</strain>
    </source>
</reference>
<proteinExistence type="inferred from homology"/>
<dbReference type="GO" id="GO:0046872">
    <property type="term" value="F:metal ion binding"/>
    <property type="evidence" value="ECO:0007669"/>
    <property type="project" value="UniProtKB-KW"/>
</dbReference>
<dbReference type="Proteomes" id="UP000469215">
    <property type="component" value="Unassembled WGS sequence"/>
</dbReference>
<comment type="cofactor">
    <cofactor evidence="1">
        <name>Mg(2+)</name>
        <dbReference type="ChEBI" id="CHEBI:18420"/>
    </cofactor>
</comment>
<name>A0A6N9HA75_9MICO</name>
<evidence type="ECO:0000256" key="2">
    <source>
        <dbReference type="ARBA" id="ARBA00006706"/>
    </source>
</evidence>
<dbReference type="AlphaFoldDB" id="A0A6N9HA75"/>
<dbReference type="InterPro" id="IPR008949">
    <property type="entry name" value="Isoprenoid_synthase_dom_sf"/>
</dbReference>
<keyword evidence="4" id="KW-0479">Metal-binding</keyword>
<evidence type="ECO:0000313" key="8">
    <source>
        <dbReference type="Proteomes" id="UP000469215"/>
    </source>
</evidence>
<dbReference type="GO" id="GO:0004659">
    <property type="term" value="F:prenyltransferase activity"/>
    <property type="evidence" value="ECO:0007669"/>
    <property type="project" value="InterPro"/>
</dbReference>
<dbReference type="PANTHER" id="PTHR12001">
    <property type="entry name" value="GERANYLGERANYL PYROPHOSPHATE SYNTHASE"/>
    <property type="match status" value="1"/>
</dbReference>
<keyword evidence="8" id="KW-1185">Reference proteome</keyword>
<dbReference type="InterPro" id="IPR000092">
    <property type="entry name" value="Polyprenyl_synt"/>
</dbReference>
<evidence type="ECO:0000256" key="1">
    <source>
        <dbReference type="ARBA" id="ARBA00001946"/>
    </source>
</evidence>
<dbReference type="SFLD" id="SFLDS00005">
    <property type="entry name" value="Isoprenoid_Synthase_Type_I"/>
    <property type="match status" value="1"/>
</dbReference>
<sequence length="373" mass="38706">MVPGSADTDPPPARLSDPDAVIAAVDARLAAFLAEAAAQAARISPAAAELYDPILAFARRGKRIRALALRWGFEAAGGDAARQPGIDDACVAVELLHAAALIHDDIIDESETRRGSPAVHTAFARSHAEHGFSGAPAHFGTAAAIIAGDLCLSLSEQAHARTGLPHAGAPEAVRRHDDLRRDVMLGQFLDIRIQAAPIAAGDIRERAMEVLTYKSAKYSVEQPLLLGAALAGAGPELLAALSAFGLPLGRAFQLRDDELGVFGDPEATGKPAGDDLLQGKRTVLVGMALTRLDAEDAAWLTAHLGDPGIGAADLGRMRELLRASGAVDEHEALISAEEDAAAAALSRLGELGLGDADLAALRAYAGRLTRRAA</sequence>
<evidence type="ECO:0000256" key="3">
    <source>
        <dbReference type="ARBA" id="ARBA00022679"/>
    </source>
</evidence>
<dbReference type="Pfam" id="PF00348">
    <property type="entry name" value="polyprenyl_synt"/>
    <property type="match status" value="1"/>
</dbReference>
<keyword evidence="3 6" id="KW-0808">Transferase</keyword>
<keyword evidence="5" id="KW-0460">Magnesium</keyword>
<dbReference type="PANTHER" id="PTHR12001:SF85">
    <property type="entry name" value="SHORT CHAIN ISOPRENYL DIPHOSPHATE SYNTHASE"/>
    <property type="match status" value="1"/>
</dbReference>
<evidence type="ECO:0000256" key="4">
    <source>
        <dbReference type="ARBA" id="ARBA00022723"/>
    </source>
</evidence>
<comment type="similarity">
    <text evidence="2 6">Belongs to the FPP/GGPP synthase family.</text>
</comment>
<accession>A0A6N9HA75</accession>
<organism evidence="7 8">
    <name type="scientific">Brevibacterium rongguiense</name>
    <dbReference type="NCBI Taxonomy" id="2695267"/>
    <lineage>
        <taxon>Bacteria</taxon>
        <taxon>Bacillati</taxon>
        <taxon>Actinomycetota</taxon>
        <taxon>Actinomycetes</taxon>
        <taxon>Micrococcales</taxon>
        <taxon>Brevibacteriaceae</taxon>
        <taxon>Brevibacterium</taxon>
    </lineage>
</organism>
<dbReference type="SUPFAM" id="SSF48576">
    <property type="entry name" value="Terpenoid synthases"/>
    <property type="match status" value="1"/>
</dbReference>
<dbReference type="InterPro" id="IPR033749">
    <property type="entry name" value="Polyprenyl_synt_CS"/>
</dbReference>
<comment type="caution">
    <text evidence="7">The sequence shown here is derived from an EMBL/GenBank/DDBJ whole genome shotgun (WGS) entry which is preliminary data.</text>
</comment>
<evidence type="ECO:0000256" key="5">
    <source>
        <dbReference type="ARBA" id="ARBA00022842"/>
    </source>
</evidence>
<dbReference type="RefSeq" id="WP_160954324.1">
    <property type="nucleotide sequence ID" value="NZ_WWEQ01000098.1"/>
</dbReference>
<protein>
    <submittedName>
        <fullName evidence="7">Polyprenyl synthetase family protein</fullName>
    </submittedName>
</protein>
<dbReference type="GO" id="GO:0008299">
    <property type="term" value="P:isoprenoid biosynthetic process"/>
    <property type="evidence" value="ECO:0007669"/>
    <property type="project" value="InterPro"/>
</dbReference>
<evidence type="ECO:0000256" key="6">
    <source>
        <dbReference type="RuleBase" id="RU004466"/>
    </source>
</evidence>